<feature type="domain" description="Retrovirus-related Pol polyprotein from transposon TNT 1-94-like beta-barrel" evidence="2">
    <location>
        <begin position="221"/>
        <end position="306"/>
    </location>
</feature>
<comment type="caution">
    <text evidence="3">The sequence shown here is derived from an EMBL/GenBank/DDBJ whole genome shotgun (WGS) entry which is preliminary data.</text>
</comment>
<dbReference type="Proteomes" id="UP000434957">
    <property type="component" value="Unassembled WGS sequence"/>
</dbReference>
<dbReference type="Pfam" id="PF22936">
    <property type="entry name" value="Pol_BBD"/>
    <property type="match status" value="1"/>
</dbReference>
<keyword evidence="4" id="KW-1185">Reference proteome</keyword>
<evidence type="ECO:0000256" key="1">
    <source>
        <dbReference type="SAM" id="MobiDB-lite"/>
    </source>
</evidence>
<sequence>MDQWLREMESLRRPLLHYGKQITDEDYAETLLGHVSRTHRDVVRQFSKHYVVRDDGAIRPVPTAAQVMNALRAESALDERVTYETDAKPAHVCSCGKQAKDDSAKQKPSGNPSKGKQNKGKGRYKAKPKNEEEKQSGKKKETRSCYECGEVGHLRANYPSRKSNKSDRPVISEFKRWENKSGGSNAKRTDKNSSGICCRVLGASVVAATSVKTPAGTEMEWVLDSASDVHVCNNRSVLHNIRKDQVHFFLGYDGNTREDEDVGDVTLRVKNNKSPHAELMLPFTDVLLSPQTPDNLLSQDILEKDGWTVKYGFIDSQRVCWLRKDHVELLLPNTNRRYRLKVTSAAVYTLQSESLQ</sequence>
<evidence type="ECO:0000313" key="3">
    <source>
        <dbReference type="EMBL" id="KAE9332315.1"/>
    </source>
</evidence>
<protein>
    <recommendedName>
        <fullName evidence="2">Retrovirus-related Pol polyprotein from transposon TNT 1-94-like beta-barrel domain-containing protein</fullName>
    </recommendedName>
</protein>
<evidence type="ECO:0000259" key="2">
    <source>
        <dbReference type="Pfam" id="PF22936"/>
    </source>
</evidence>
<feature type="compositionally biased region" description="Basic and acidic residues" evidence="1">
    <location>
        <begin position="128"/>
        <end position="142"/>
    </location>
</feature>
<name>A0A6A4EZ25_9STRA</name>
<dbReference type="EMBL" id="QXFT01000971">
    <property type="protein sequence ID" value="KAE9332315.1"/>
    <property type="molecule type" value="Genomic_DNA"/>
</dbReference>
<feature type="compositionally biased region" description="Basic residues" evidence="1">
    <location>
        <begin position="116"/>
        <end position="127"/>
    </location>
</feature>
<feature type="region of interest" description="Disordered" evidence="1">
    <location>
        <begin position="156"/>
        <end position="191"/>
    </location>
</feature>
<feature type="compositionally biased region" description="Basic and acidic residues" evidence="1">
    <location>
        <begin position="164"/>
        <end position="179"/>
    </location>
</feature>
<reference evidence="3 4" key="1">
    <citation type="submission" date="2018-08" db="EMBL/GenBank/DDBJ databases">
        <title>Genomic investigation of the strawberry pathogen Phytophthora fragariae indicates pathogenicity is determined by transcriptional variation in three key races.</title>
        <authorList>
            <person name="Adams T.M."/>
            <person name="Armitage A.D."/>
            <person name="Sobczyk M.K."/>
            <person name="Bates H.J."/>
            <person name="Dunwell J.M."/>
            <person name="Nellist C.F."/>
            <person name="Harrison R.J."/>
        </authorList>
    </citation>
    <scope>NUCLEOTIDE SEQUENCE [LARGE SCALE GENOMIC DNA]</scope>
    <source>
        <strain evidence="3 4">SCRP333</strain>
    </source>
</reference>
<organism evidence="3 4">
    <name type="scientific">Phytophthora rubi</name>
    <dbReference type="NCBI Taxonomy" id="129364"/>
    <lineage>
        <taxon>Eukaryota</taxon>
        <taxon>Sar</taxon>
        <taxon>Stramenopiles</taxon>
        <taxon>Oomycota</taxon>
        <taxon>Peronosporomycetes</taxon>
        <taxon>Peronosporales</taxon>
        <taxon>Peronosporaceae</taxon>
        <taxon>Phytophthora</taxon>
    </lineage>
</organism>
<evidence type="ECO:0000313" key="4">
    <source>
        <dbReference type="Proteomes" id="UP000434957"/>
    </source>
</evidence>
<dbReference type="AlphaFoldDB" id="A0A6A4EZ25"/>
<feature type="compositionally biased region" description="Polar residues" evidence="1">
    <location>
        <begin position="106"/>
        <end position="115"/>
    </location>
</feature>
<accession>A0A6A4EZ25</accession>
<dbReference type="InterPro" id="IPR054722">
    <property type="entry name" value="PolX-like_BBD"/>
</dbReference>
<feature type="region of interest" description="Disordered" evidence="1">
    <location>
        <begin position="94"/>
        <end position="142"/>
    </location>
</feature>
<gene>
    <name evidence="3" type="ORF">PR003_g14576</name>
</gene>
<proteinExistence type="predicted"/>